<accession>A0ABT7L0T1</accession>
<name>A0ABT7L0T1_9BACI</name>
<keyword evidence="1" id="KW-1133">Transmembrane helix</keyword>
<keyword evidence="1" id="KW-0812">Transmembrane</keyword>
<keyword evidence="1" id="KW-0472">Membrane</keyword>
<dbReference type="EMBL" id="JASTZU010000016">
    <property type="protein sequence ID" value="MDL4839448.1"/>
    <property type="molecule type" value="Genomic_DNA"/>
</dbReference>
<dbReference type="Pfam" id="PF13789">
    <property type="entry name" value="DUF4181"/>
    <property type="match status" value="1"/>
</dbReference>
<reference evidence="2 3" key="1">
    <citation type="submission" date="2023-06" db="EMBL/GenBank/DDBJ databases">
        <title>Aquibacillus rhizosphaerae LR5S19.</title>
        <authorList>
            <person name="Sun J.-Q."/>
        </authorList>
    </citation>
    <scope>NUCLEOTIDE SEQUENCE [LARGE SCALE GENOMIC DNA]</scope>
    <source>
        <strain evidence="2 3">LR5S19</strain>
    </source>
</reference>
<protein>
    <submittedName>
        <fullName evidence="2">DUF4181 domain-containing protein</fullName>
    </submittedName>
</protein>
<dbReference type="Proteomes" id="UP001235343">
    <property type="component" value="Unassembled WGS sequence"/>
</dbReference>
<evidence type="ECO:0000313" key="2">
    <source>
        <dbReference type="EMBL" id="MDL4839448.1"/>
    </source>
</evidence>
<keyword evidence="3" id="KW-1185">Reference proteome</keyword>
<dbReference type="InterPro" id="IPR025441">
    <property type="entry name" value="DUF4181"/>
</dbReference>
<evidence type="ECO:0000256" key="1">
    <source>
        <dbReference type="SAM" id="Phobius"/>
    </source>
</evidence>
<feature type="transmembrane region" description="Helical" evidence="1">
    <location>
        <begin position="117"/>
        <end position="135"/>
    </location>
</feature>
<organism evidence="2 3">
    <name type="scientific">Aquibacillus rhizosphaerae</name>
    <dbReference type="NCBI Taxonomy" id="3051431"/>
    <lineage>
        <taxon>Bacteria</taxon>
        <taxon>Bacillati</taxon>
        <taxon>Bacillota</taxon>
        <taxon>Bacilli</taxon>
        <taxon>Bacillales</taxon>
        <taxon>Bacillaceae</taxon>
        <taxon>Aquibacillus</taxon>
    </lineage>
</organism>
<feature type="transmembrane region" description="Helical" evidence="1">
    <location>
        <begin position="12"/>
        <end position="32"/>
    </location>
</feature>
<evidence type="ECO:0000313" key="3">
    <source>
        <dbReference type="Proteomes" id="UP001235343"/>
    </source>
</evidence>
<feature type="transmembrane region" description="Helical" evidence="1">
    <location>
        <begin position="83"/>
        <end position="105"/>
    </location>
</feature>
<gene>
    <name evidence="2" type="ORF">QQS35_03105</name>
</gene>
<proteinExistence type="predicted"/>
<comment type="caution">
    <text evidence="2">The sequence shown here is derived from an EMBL/GenBank/DDBJ whole genome shotgun (WGS) entry which is preliminary data.</text>
</comment>
<feature type="transmembrane region" description="Helical" evidence="1">
    <location>
        <begin position="58"/>
        <end position="77"/>
    </location>
</feature>
<dbReference type="RefSeq" id="WP_285930318.1">
    <property type="nucleotide sequence ID" value="NZ_JASTZU010000016.1"/>
</dbReference>
<sequence>MYRYGLEPAFWLKLVMLIVIVLLLWVSLNTIMRKWLHVERQKFFSYNHVNEKHKNIDWVIRITTMISILIGYGINITREVSNWYWFLQPWFILIIYVIASQISRAVMERKYAQNPNAYKVTISEILFLLILYFMLFKTDFLGLI</sequence>